<evidence type="ECO:0000259" key="2">
    <source>
        <dbReference type="PROSITE" id="PS51480"/>
    </source>
</evidence>
<comment type="caution">
    <text evidence="3">The sequence shown here is derived from an EMBL/GenBank/DDBJ whole genome shotgun (WGS) entry which is preliminary data.</text>
</comment>
<dbReference type="SUPFAM" id="SSF101473">
    <property type="entry name" value="DhaL-like"/>
    <property type="match status" value="1"/>
</dbReference>
<feature type="non-terminal residue" evidence="3">
    <location>
        <position position="122"/>
    </location>
</feature>
<feature type="region of interest" description="Disordered" evidence="1">
    <location>
        <begin position="75"/>
        <end position="122"/>
    </location>
</feature>
<dbReference type="InterPro" id="IPR036117">
    <property type="entry name" value="DhaL_dom_sf"/>
</dbReference>
<name>A0ABW6QW04_9NOCA</name>
<protein>
    <submittedName>
        <fullName evidence="3">Dihydroxyacetone kinase</fullName>
    </submittedName>
</protein>
<keyword evidence="4" id="KW-1185">Reference proteome</keyword>
<dbReference type="InterPro" id="IPR004007">
    <property type="entry name" value="DhaL_dom"/>
</dbReference>
<dbReference type="InterPro" id="IPR050270">
    <property type="entry name" value="DegV_domain_contain"/>
</dbReference>
<dbReference type="Gene3D" id="1.25.40.340">
    <property type="match status" value="1"/>
</dbReference>
<dbReference type="GO" id="GO:0016301">
    <property type="term" value="F:kinase activity"/>
    <property type="evidence" value="ECO:0007669"/>
    <property type="project" value="UniProtKB-KW"/>
</dbReference>
<accession>A0ABW6QW04</accession>
<proteinExistence type="predicted"/>
<evidence type="ECO:0000256" key="1">
    <source>
        <dbReference type="SAM" id="MobiDB-lite"/>
    </source>
</evidence>
<dbReference type="PANTHER" id="PTHR33434:SF4">
    <property type="entry name" value="PHOSPHATASE PROTEIN"/>
    <property type="match status" value="1"/>
</dbReference>
<feature type="domain" description="DhaL" evidence="2">
    <location>
        <begin position="13"/>
        <end position="122"/>
    </location>
</feature>
<dbReference type="EMBL" id="JBIAPI010000005">
    <property type="protein sequence ID" value="MFF3225436.1"/>
    <property type="molecule type" value="Genomic_DNA"/>
</dbReference>
<evidence type="ECO:0000313" key="4">
    <source>
        <dbReference type="Proteomes" id="UP001601948"/>
    </source>
</evidence>
<keyword evidence="3" id="KW-0418">Kinase</keyword>
<gene>
    <name evidence="3" type="ORF">ACFYV7_21770</name>
</gene>
<keyword evidence="3" id="KW-0808">Transferase</keyword>
<sequence length="122" mass="11946">MTVPGARDVMDGTALLRWGRACLDGLENRREEINALNVFPIPDADTGTNLLATMRAAMDAAGAKDAATVAARDAAVAQASAPSSARDGGAASSARDGGAASSARDGGAASSARDGGAASSAR</sequence>
<dbReference type="PANTHER" id="PTHR33434">
    <property type="entry name" value="DEGV DOMAIN-CONTAINING PROTEIN DR_1986-RELATED"/>
    <property type="match status" value="1"/>
</dbReference>
<dbReference type="Proteomes" id="UP001601948">
    <property type="component" value="Unassembled WGS sequence"/>
</dbReference>
<evidence type="ECO:0000313" key="3">
    <source>
        <dbReference type="EMBL" id="MFF3225436.1"/>
    </source>
</evidence>
<dbReference type="PROSITE" id="PS51480">
    <property type="entry name" value="DHAL"/>
    <property type="match status" value="1"/>
</dbReference>
<reference evidence="3 4" key="1">
    <citation type="submission" date="2024-10" db="EMBL/GenBank/DDBJ databases">
        <title>The Natural Products Discovery Center: Release of the First 8490 Sequenced Strains for Exploring Actinobacteria Biosynthetic Diversity.</title>
        <authorList>
            <person name="Kalkreuter E."/>
            <person name="Kautsar S.A."/>
            <person name="Yang D."/>
            <person name="Bader C.D."/>
            <person name="Teijaro C.N."/>
            <person name="Fluegel L."/>
            <person name="Davis C.M."/>
            <person name="Simpson J.R."/>
            <person name="Lauterbach L."/>
            <person name="Steele A.D."/>
            <person name="Gui C."/>
            <person name="Meng S."/>
            <person name="Li G."/>
            <person name="Viehrig K."/>
            <person name="Ye F."/>
            <person name="Su P."/>
            <person name="Kiefer A.F."/>
            <person name="Nichols A."/>
            <person name="Cepeda A.J."/>
            <person name="Yan W."/>
            <person name="Fan B."/>
            <person name="Jiang Y."/>
            <person name="Adhikari A."/>
            <person name="Zheng C.-J."/>
            <person name="Schuster L."/>
            <person name="Cowan T.M."/>
            <person name="Smanski M.J."/>
            <person name="Chevrette M.G."/>
            <person name="De Carvalho L.P.S."/>
            <person name="Shen B."/>
        </authorList>
    </citation>
    <scope>NUCLEOTIDE SEQUENCE [LARGE SCALE GENOMIC DNA]</scope>
    <source>
        <strain evidence="3 4">NPDC003040</strain>
    </source>
</reference>
<organism evidence="3 4">
    <name type="scientific">Nocardia suismassiliense</name>
    <dbReference type="NCBI Taxonomy" id="2077092"/>
    <lineage>
        <taxon>Bacteria</taxon>
        <taxon>Bacillati</taxon>
        <taxon>Actinomycetota</taxon>
        <taxon>Actinomycetes</taxon>
        <taxon>Mycobacteriales</taxon>
        <taxon>Nocardiaceae</taxon>
        <taxon>Nocardia</taxon>
    </lineage>
</organism>